<evidence type="ECO:0000313" key="2">
    <source>
        <dbReference type="EMBL" id="APZ33084.1"/>
    </source>
</evidence>
<dbReference type="Gene3D" id="1.10.10.2840">
    <property type="entry name" value="PucR C-terminal helix-turn-helix domain"/>
    <property type="match status" value="1"/>
</dbReference>
<dbReference type="AlphaFoldDB" id="A0A1P8U4P8"/>
<reference evidence="2 3" key="1">
    <citation type="submission" date="2016-12" db="EMBL/GenBank/DDBJ databases">
        <title>Complete genome sequence of Microbacterium aurum KACC 15219.</title>
        <authorList>
            <person name="Jung Y."/>
            <person name="Shin J.-H."/>
            <person name="Lee Y.-J."/>
            <person name="Yi H."/>
            <person name="Bahn Y.-S."/>
            <person name="Kim J.F."/>
            <person name="Lee D.-W."/>
        </authorList>
    </citation>
    <scope>NUCLEOTIDE SEQUENCE [LARGE SCALE GENOMIC DNA]</scope>
    <source>
        <strain evidence="2 3">KACC 15219</strain>
    </source>
</reference>
<sequence length="91" mass="10020">MRAYDPAQPAHPDVDALCELDDATLRVLDELVAAESVRAAATALSLHHSTLQARHEALSRMLGYDPRSAIGRTRYETARLLSRLRAPSRAI</sequence>
<protein>
    <recommendedName>
        <fullName evidence="1">PucR C-terminal helix-turn-helix domain-containing protein</fullName>
    </recommendedName>
</protein>
<feature type="domain" description="PucR C-terminal helix-turn-helix" evidence="1">
    <location>
        <begin position="28"/>
        <end position="78"/>
    </location>
</feature>
<dbReference type="RefSeq" id="WP_076688576.1">
    <property type="nucleotide sequence ID" value="NZ_CP018762.1"/>
</dbReference>
<proteinExistence type="predicted"/>
<dbReference type="InterPro" id="IPR042070">
    <property type="entry name" value="PucR_C-HTH_sf"/>
</dbReference>
<name>A0A1P8U4P8_9MICO</name>
<organism evidence="2 3">
    <name type="scientific">Microbacterium aurum</name>
    <dbReference type="NCBI Taxonomy" id="36805"/>
    <lineage>
        <taxon>Bacteria</taxon>
        <taxon>Bacillati</taxon>
        <taxon>Actinomycetota</taxon>
        <taxon>Actinomycetes</taxon>
        <taxon>Micrococcales</taxon>
        <taxon>Microbacteriaceae</taxon>
        <taxon>Microbacterium</taxon>
    </lineage>
</organism>
<keyword evidence="3" id="KW-1185">Reference proteome</keyword>
<dbReference type="Proteomes" id="UP000187185">
    <property type="component" value="Chromosome"/>
</dbReference>
<gene>
    <name evidence="2" type="ORF">BOH66_01295</name>
</gene>
<dbReference type="EMBL" id="CP018762">
    <property type="protein sequence ID" value="APZ33084.1"/>
    <property type="molecule type" value="Genomic_DNA"/>
</dbReference>
<accession>A0A1P8U4P8</accession>
<dbReference type="OrthoDB" id="5051269at2"/>
<dbReference type="InterPro" id="IPR025736">
    <property type="entry name" value="PucR_C-HTH_dom"/>
</dbReference>
<dbReference type="KEGG" id="maur:BOH66_01295"/>
<dbReference type="Pfam" id="PF13556">
    <property type="entry name" value="HTH_30"/>
    <property type="match status" value="1"/>
</dbReference>
<dbReference type="STRING" id="36805.BOH66_01295"/>
<evidence type="ECO:0000313" key="3">
    <source>
        <dbReference type="Proteomes" id="UP000187185"/>
    </source>
</evidence>
<evidence type="ECO:0000259" key="1">
    <source>
        <dbReference type="Pfam" id="PF13556"/>
    </source>
</evidence>